<feature type="region of interest" description="Disordered" evidence="5">
    <location>
        <begin position="209"/>
        <end position="229"/>
    </location>
</feature>
<feature type="transmembrane region" description="Helical" evidence="6">
    <location>
        <begin position="367"/>
        <end position="387"/>
    </location>
</feature>
<evidence type="ECO:0000256" key="1">
    <source>
        <dbReference type="ARBA" id="ARBA00004141"/>
    </source>
</evidence>
<reference evidence="7" key="1">
    <citation type="submission" date="2023-07" db="EMBL/GenBank/DDBJ databases">
        <authorList>
            <consortium name="AG Swart"/>
            <person name="Singh M."/>
            <person name="Singh A."/>
            <person name="Seah K."/>
            <person name="Emmerich C."/>
        </authorList>
    </citation>
    <scope>NUCLEOTIDE SEQUENCE</scope>
    <source>
        <strain evidence="7">DP1</strain>
    </source>
</reference>
<evidence type="ECO:0008006" key="9">
    <source>
        <dbReference type="Google" id="ProtNLM"/>
    </source>
</evidence>
<dbReference type="InterPro" id="IPR008521">
    <property type="entry name" value="Mg_trans_NIPA"/>
</dbReference>
<dbReference type="InterPro" id="IPR037185">
    <property type="entry name" value="EmrE-like"/>
</dbReference>
<proteinExistence type="predicted"/>
<evidence type="ECO:0000256" key="2">
    <source>
        <dbReference type="ARBA" id="ARBA00022692"/>
    </source>
</evidence>
<feature type="transmembrane region" description="Helical" evidence="6">
    <location>
        <begin position="265"/>
        <end position="292"/>
    </location>
</feature>
<protein>
    <recommendedName>
        <fullName evidence="9">Magnesium transporter</fullName>
    </recommendedName>
</protein>
<dbReference type="SUPFAM" id="SSF103481">
    <property type="entry name" value="Multidrug resistance efflux transporter EmrE"/>
    <property type="match status" value="1"/>
</dbReference>
<dbReference type="PANTHER" id="PTHR12570">
    <property type="match status" value="1"/>
</dbReference>
<keyword evidence="4 6" id="KW-0472">Membrane</keyword>
<comment type="caution">
    <text evidence="7">The sequence shown here is derived from an EMBL/GenBank/DDBJ whole genome shotgun (WGS) entry which is preliminary data.</text>
</comment>
<evidence type="ECO:0000256" key="3">
    <source>
        <dbReference type="ARBA" id="ARBA00022989"/>
    </source>
</evidence>
<evidence type="ECO:0000256" key="4">
    <source>
        <dbReference type="ARBA" id="ARBA00023136"/>
    </source>
</evidence>
<keyword evidence="2 6" id="KW-0812">Transmembrane</keyword>
<dbReference type="GO" id="GO:0015095">
    <property type="term" value="F:magnesium ion transmembrane transporter activity"/>
    <property type="evidence" value="ECO:0007669"/>
    <property type="project" value="InterPro"/>
</dbReference>
<dbReference type="Proteomes" id="UP001295684">
    <property type="component" value="Unassembled WGS sequence"/>
</dbReference>
<keyword evidence="8" id="KW-1185">Reference proteome</keyword>
<feature type="transmembrane region" description="Helical" evidence="6">
    <location>
        <begin position="98"/>
        <end position="115"/>
    </location>
</feature>
<comment type="subcellular location">
    <subcellularLocation>
        <location evidence="1">Membrane</location>
        <topology evidence="1">Multi-pass membrane protein</topology>
    </subcellularLocation>
</comment>
<accession>A0AAD1UN63</accession>
<feature type="transmembrane region" description="Helical" evidence="6">
    <location>
        <begin position="304"/>
        <end position="323"/>
    </location>
</feature>
<keyword evidence="3 6" id="KW-1133">Transmembrane helix</keyword>
<sequence length="405" mass="45510">MIGVGVNTLGGFSTAVGWCLQKEGHNKSEIGSSTVYKSLHWWIGLVMVIISQPLYIVSQTLANQSTLGIVGPTSIIVHVLFARFYLHEILSWCEIAGILLFVPGTIITLIFASKHNDLLDKDEFKEKFWAPMSQIYLWGNVVGCFILYFLSYKIIKATTPIKKDEAQDQDTDSTTNKENIMEDFEAYSNFTPKQTESLIRRRQMKSRASQESELVAENSDDELMSDDSDDSRSFIGLKTNTNMREPCTIIQEDNKSWFSDPRLKFIPLIAYPYIGAFMGSISTCMVRVITGFVQKGHHKGFDVIYVLPCFMIIFCALMSYIIVNKGLKAFDSVYVAPLFKIGAMIASLTTGGVILDEFSAYKNEPTRFKFFIGGCVICLIGIILLVMGNDFSENTEKDEKKGNKD</sequence>
<evidence type="ECO:0000256" key="5">
    <source>
        <dbReference type="SAM" id="MobiDB-lite"/>
    </source>
</evidence>
<name>A0AAD1UN63_EUPCR</name>
<feature type="transmembrane region" description="Helical" evidence="6">
    <location>
        <begin position="39"/>
        <end position="57"/>
    </location>
</feature>
<feature type="transmembrane region" description="Helical" evidence="6">
    <location>
        <begin position="69"/>
        <end position="86"/>
    </location>
</feature>
<feature type="transmembrane region" description="Helical" evidence="6">
    <location>
        <begin position="335"/>
        <end position="355"/>
    </location>
</feature>
<evidence type="ECO:0000313" key="8">
    <source>
        <dbReference type="Proteomes" id="UP001295684"/>
    </source>
</evidence>
<feature type="transmembrane region" description="Helical" evidence="6">
    <location>
        <begin position="135"/>
        <end position="155"/>
    </location>
</feature>
<dbReference type="PANTHER" id="PTHR12570:SF65">
    <property type="entry name" value="MAGNESIUM TRANSPORTER NIPA9-RELATED"/>
    <property type="match status" value="1"/>
</dbReference>
<evidence type="ECO:0000256" key="6">
    <source>
        <dbReference type="SAM" id="Phobius"/>
    </source>
</evidence>
<dbReference type="EMBL" id="CAMPGE010011607">
    <property type="protein sequence ID" value="CAI2370428.1"/>
    <property type="molecule type" value="Genomic_DNA"/>
</dbReference>
<gene>
    <name evidence="7" type="ORF">ECRASSUSDP1_LOCUS11740</name>
</gene>
<feature type="compositionally biased region" description="Acidic residues" evidence="5">
    <location>
        <begin position="218"/>
        <end position="229"/>
    </location>
</feature>
<dbReference type="GO" id="GO:0016020">
    <property type="term" value="C:membrane"/>
    <property type="evidence" value="ECO:0007669"/>
    <property type="project" value="UniProtKB-SubCell"/>
</dbReference>
<evidence type="ECO:0000313" key="7">
    <source>
        <dbReference type="EMBL" id="CAI2370428.1"/>
    </source>
</evidence>
<organism evidence="7 8">
    <name type="scientific">Euplotes crassus</name>
    <dbReference type="NCBI Taxonomy" id="5936"/>
    <lineage>
        <taxon>Eukaryota</taxon>
        <taxon>Sar</taxon>
        <taxon>Alveolata</taxon>
        <taxon>Ciliophora</taxon>
        <taxon>Intramacronucleata</taxon>
        <taxon>Spirotrichea</taxon>
        <taxon>Hypotrichia</taxon>
        <taxon>Euplotida</taxon>
        <taxon>Euplotidae</taxon>
        <taxon>Moneuplotes</taxon>
    </lineage>
</organism>
<dbReference type="AlphaFoldDB" id="A0AAD1UN63"/>
<dbReference type="Pfam" id="PF05653">
    <property type="entry name" value="Mg_trans_NIPA"/>
    <property type="match status" value="1"/>
</dbReference>